<keyword evidence="2" id="KW-1133">Transmembrane helix</keyword>
<reference evidence="4 5" key="1">
    <citation type="submission" date="2023-07" db="EMBL/GenBank/DDBJ databases">
        <title>Sequencing the genomes of 1000 actinobacteria strains.</title>
        <authorList>
            <person name="Klenk H.-P."/>
        </authorList>
    </citation>
    <scope>NUCLEOTIDE SEQUENCE [LARGE SCALE GENOMIC DNA]</scope>
    <source>
        <strain evidence="4 5">DSM 14785</strain>
    </source>
</reference>
<feature type="domain" description="CAAX prenyl protease 2/Lysostaphin resistance protein A-like" evidence="3">
    <location>
        <begin position="150"/>
        <end position="251"/>
    </location>
</feature>
<dbReference type="GO" id="GO:0006508">
    <property type="term" value="P:proteolysis"/>
    <property type="evidence" value="ECO:0007669"/>
    <property type="project" value="UniProtKB-KW"/>
</dbReference>
<dbReference type="PANTHER" id="PTHR35797:SF1">
    <property type="entry name" value="PROTEASE"/>
    <property type="match status" value="1"/>
</dbReference>
<comment type="caution">
    <text evidence="4">The sequence shown here is derived from an EMBL/GenBank/DDBJ whole genome shotgun (WGS) entry which is preliminary data.</text>
</comment>
<dbReference type="GO" id="GO:0008233">
    <property type="term" value="F:peptidase activity"/>
    <property type="evidence" value="ECO:0007669"/>
    <property type="project" value="UniProtKB-KW"/>
</dbReference>
<dbReference type="RefSeq" id="WP_070320893.1">
    <property type="nucleotide sequence ID" value="NZ_JAUSVM010000001.1"/>
</dbReference>
<sequence>MTARDTRAPEGTTPVPDDLPNALPDATLTPDRDPRRVLAWFVGTLTAVTAVALVPLAVAGADADAFNATVPLLSWAPTLAAFVAHLGTGRRTPFWRWAAVRPLRTGRVLRTAGLLVAVFVAVPAVTTAVGVATGLVAWRPTDDAAALAPLVLPFALVAMLTVTGEEIAWRGALHTTLARYGLVRATVGIGALWALWHLPLLLAYRAGGAMTGRDVVASMVNLLVAALVIGAARALSGSVWPAAWAHALLNTTLVYASSNLVTPAAELGDGAFWALQAVTWFVLGGAGALLLRAAARRAARA</sequence>
<keyword evidence="2" id="KW-0812">Transmembrane</keyword>
<keyword evidence="4" id="KW-0645">Protease</keyword>
<dbReference type="PANTHER" id="PTHR35797">
    <property type="entry name" value="PROTEASE-RELATED"/>
    <property type="match status" value="1"/>
</dbReference>
<name>A0ABU0GJ22_9CELL</name>
<evidence type="ECO:0000256" key="2">
    <source>
        <dbReference type="SAM" id="Phobius"/>
    </source>
</evidence>
<dbReference type="InterPro" id="IPR003675">
    <property type="entry name" value="Rce1/LyrA-like_dom"/>
</dbReference>
<feature type="transmembrane region" description="Helical" evidence="2">
    <location>
        <begin position="144"/>
        <end position="162"/>
    </location>
</feature>
<organism evidence="4 5">
    <name type="scientific">Cellulomonas iranensis</name>
    <dbReference type="NCBI Taxonomy" id="76862"/>
    <lineage>
        <taxon>Bacteria</taxon>
        <taxon>Bacillati</taxon>
        <taxon>Actinomycetota</taxon>
        <taxon>Actinomycetes</taxon>
        <taxon>Micrococcales</taxon>
        <taxon>Cellulomonadaceae</taxon>
        <taxon>Cellulomonas</taxon>
    </lineage>
</organism>
<feature type="region of interest" description="Disordered" evidence="1">
    <location>
        <begin position="1"/>
        <end position="30"/>
    </location>
</feature>
<evidence type="ECO:0000256" key="1">
    <source>
        <dbReference type="SAM" id="MobiDB-lite"/>
    </source>
</evidence>
<dbReference type="EMBL" id="JAUSVM010000001">
    <property type="protein sequence ID" value="MDQ0424899.1"/>
    <property type="molecule type" value="Genomic_DNA"/>
</dbReference>
<proteinExistence type="predicted"/>
<evidence type="ECO:0000313" key="4">
    <source>
        <dbReference type="EMBL" id="MDQ0424899.1"/>
    </source>
</evidence>
<feature type="transmembrane region" description="Helical" evidence="2">
    <location>
        <begin position="37"/>
        <end position="59"/>
    </location>
</feature>
<evidence type="ECO:0000259" key="3">
    <source>
        <dbReference type="Pfam" id="PF02517"/>
    </source>
</evidence>
<feature type="transmembrane region" description="Helical" evidence="2">
    <location>
        <begin position="216"/>
        <end position="235"/>
    </location>
</feature>
<keyword evidence="4" id="KW-0378">Hydrolase</keyword>
<feature type="transmembrane region" description="Helical" evidence="2">
    <location>
        <begin position="65"/>
        <end position="87"/>
    </location>
</feature>
<feature type="transmembrane region" description="Helical" evidence="2">
    <location>
        <begin position="271"/>
        <end position="291"/>
    </location>
</feature>
<accession>A0ABU0GJ22</accession>
<gene>
    <name evidence="4" type="ORF">JO380_001280</name>
</gene>
<keyword evidence="5" id="KW-1185">Reference proteome</keyword>
<feature type="transmembrane region" description="Helical" evidence="2">
    <location>
        <begin position="247"/>
        <end position="265"/>
    </location>
</feature>
<evidence type="ECO:0000313" key="5">
    <source>
        <dbReference type="Proteomes" id="UP001240250"/>
    </source>
</evidence>
<protein>
    <submittedName>
        <fullName evidence="4">Membrane protease YdiL (CAAX protease family)</fullName>
    </submittedName>
</protein>
<feature type="transmembrane region" description="Helical" evidence="2">
    <location>
        <begin position="108"/>
        <end position="138"/>
    </location>
</feature>
<dbReference type="Proteomes" id="UP001240250">
    <property type="component" value="Unassembled WGS sequence"/>
</dbReference>
<dbReference type="Pfam" id="PF02517">
    <property type="entry name" value="Rce1-like"/>
    <property type="match status" value="1"/>
</dbReference>
<keyword evidence="2" id="KW-0472">Membrane</keyword>
<feature type="transmembrane region" description="Helical" evidence="2">
    <location>
        <begin position="182"/>
        <end position="204"/>
    </location>
</feature>
<dbReference type="InterPro" id="IPR042150">
    <property type="entry name" value="MmRce1-like"/>
</dbReference>